<name>A0ABU1BJ34_PSEHA</name>
<evidence type="ECO:0000313" key="2">
    <source>
        <dbReference type="Proteomes" id="UP001226574"/>
    </source>
</evidence>
<gene>
    <name evidence="1" type="ORF">RC083_18670</name>
</gene>
<dbReference type="EMBL" id="JAVIFY010000017">
    <property type="protein sequence ID" value="MDQ9093597.1"/>
    <property type="molecule type" value="Genomic_DNA"/>
</dbReference>
<protein>
    <recommendedName>
        <fullName evidence="3">Orphan protein</fullName>
    </recommendedName>
</protein>
<evidence type="ECO:0008006" key="3">
    <source>
        <dbReference type="Google" id="ProtNLM"/>
    </source>
</evidence>
<accession>A0ABU1BJ34</accession>
<evidence type="ECO:0000313" key="1">
    <source>
        <dbReference type="EMBL" id="MDQ9093597.1"/>
    </source>
</evidence>
<proteinExistence type="predicted"/>
<reference evidence="1 2" key="1">
    <citation type="submission" date="2023-08" db="EMBL/GenBank/DDBJ databases">
        <title>Pseudoalteromonas haloplanktis LL1 genome.</title>
        <authorList>
            <person name="Wu S."/>
        </authorList>
    </citation>
    <scope>NUCLEOTIDE SEQUENCE [LARGE SCALE GENOMIC DNA]</scope>
    <source>
        <strain evidence="1 2">LL1</strain>
    </source>
</reference>
<keyword evidence="2" id="KW-1185">Reference proteome</keyword>
<dbReference type="RefSeq" id="WP_016709211.1">
    <property type="nucleotide sequence ID" value="NZ_JAVIFY010000017.1"/>
</dbReference>
<comment type="caution">
    <text evidence="1">The sequence shown here is derived from an EMBL/GenBank/DDBJ whole genome shotgun (WGS) entry which is preliminary data.</text>
</comment>
<dbReference type="Proteomes" id="UP001226574">
    <property type="component" value="Unassembled WGS sequence"/>
</dbReference>
<sequence>MSFTQAISPQLSFIELISPCDHDLLSEISSSDDIPEILAMLLLDETLSSTLKFSIKKQLKMLQQK</sequence>
<organism evidence="1 2">
    <name type="scientific">Pseudoalteromonas haloplanktis</name>
    <name type="common">Alteromonas haloplanktis</name>
    <dbReference type="NCBI Taxonomy" id="228"/>
    <lineage>
        <taxon>Bacteria</taxon>
        <taxon>Pseudomonadati</taxon>
        <taxon>Pseudomonadota</taxon>
        <taxon>Gammaproteobacteria</taxon>
        <taxon>Alteromonadales</taxon>
        <taxon>Pseudoalteromonadaceae</taxon>
        <taxon>Pseudoalteromonas</taxon>
    </lineage>
</organism>